<evidence type="ECO:0000313" key="2">
    <source>
        <dbReference type="EMBL" id="KAA8910942.1"/>
    </source>
</evidence>
<reference evidence="2" key="1">
    <citation type="journal article" date="2019" name="G3 (Bethesda)">
        <title>Genome Assemblies of Two Rare Opportunistic Yeast Pathogens: Diutina rugosa (syn. Candida rugosa) and Trichomonascus ciferrii (syn. Candida ciferrii).</title>
        <authorList>
            <person name="Mixao V."/>
            <person name="Saus E."/>
            <person name="Hansen A.P."/>
            <person name="Lass-Florl C."/>
            <person name="Gabaldon T."/>
        </authorList>
    </citation>
    <scope>NUCLEOTIDE SEQUENCE</scope>
    <source>
        <strain evidence="2">CBS 4856</strain>
    </source>
</reference>
<accession>A0A642V2B9</accession>
<evidence type="ECO:0000256" key="1">
    <source>
        <dbReference type="ARBA" id="ARBA00023242"/>
    </source>
</evidence>
<name>A0A642V2B9_9ASCO</name>
<gene>
    <name evidence="2" type="ORF">TRICI_003953</name>
</gene>
<dbReference type="AlphaFoldDB" id="A0A642V2B9"/>
<organism evidence="2 3">
    <name type="scientific">Trichomonascus ciferrii</name>
    <dbReference type="NCBI Taxonomy" id="44093"/>
    <lineage>
        <taxon>Eukaryota</taxon>
        <taxon>Fungi</taxon>
        <taxon>Dikarya</taxon>
        <taxon>Ascomycota</taxon>
        <taxon>Saccharomycotina</taxon>
        <taxon>Dipodascomycetes</taxon>
        <taxon>Dipodascales</taxon>
        <taxon>Trichomonascaceae</taxon>
        <taxon>Trichomonascus</taxon>
        <taxon>Trichomonascus ciferrii complex</taxon>
    </lineage>
</organism>
<dbReference type="GO" id="GO:0003700">
    <property type="term" value="F:DNA-binding transcription factor activity"/>
    <property type="evidence" value="ECO:0007669"/>
    <property type="project" value="TreeGrafter"/>
</dbReference>
<protein>
    <submittedName>
        <fullName evidence="2">Uncharacterized protein</fullName>
    </submittedName>
</protein>
<proteinExistence type="predicted"/>
<dbReference type="GO" id="GO:0005634">
    <property type="term" value="C:nucleus"/>
    <property type="evidence" value="ECO:0007669"/>
    <property type="project" value="TreeGrafter"/>
</dbReference>
<keyword evidence="3" id="KW-1185">Reference proteome</keyword>
<dbReference type="PANTHER" id="PTHR37534:SF2">
    <property type="entry name" value="N-ACETYLTRANSFERASE DOMAIN-CONTAINING PROTEIN"/>
    <property type="match status" value="1"/>
</dbReference>
<dbReference type="Proteomes" id="UP000761534">
    <property type="component" value="Unassembled WGS sequence"/>
</dbReference>
<dbReference type="VEuPathDB" id="FungiDB:TRICI_003953"/>
<dbReference type="OrthoDB" id="407832at2759"/>
<dbReference type="GO" id="GO:0000976">
    <property type="term" value="F:transcription cis-regulatory region binding"/>
    <property type="evidence" value="ECO:0007669"/>
    <property type="project" value="TreeGrafter"/>
</dbReference>
<evidence type="ECO:0000313" key="3">
    <source>
        <dbReference type="Proteomes" id="UP000761534"/>
    </source>
</evidence>
<comment type="caution">
    <text evidence="2">The sequence shown here is derived from an EMBL/GenBank/DDBJ whole genome shotgun (WGS) entry which is preliminary data.</text>
</comment>
<keyword evidence="1" id="KW-0539">Nucleus</keyword>
<dbReference type="EMBL" id="SWFS01000296">
    <property type="protein sequence ID" value="KAA8910942.1"/>
    <property type="molecule type" value="Genomic_DNA"/>
</dbReference>
<dbReference type="PANTHER" id="PTHR37534">
    <property type="entry name" value="TRANSCRIPTIONAL ACTIVATOR PROTEIN UGA3"/>
    <property type="match status" value="1"/>
</dbReference>
<sequence>MYLNTPIVAENEEEIELFENYIAKAGPMLDGVSDKQHFSVVVPQKAVRCPVLYYACLACSARTLCRDVEEVYSVKCYRLLIKLLENPECVADEVLLATTVILRMKEQFLDLWEDSQHHLKGCFSIIVPEKQFRFSPDIGLGEASFWTYVREDLRMAVLHRRKCIFTKDSPITFSPGSECMWTNIITYITVKMVNWAFGEKDYEEGKRLNDFLDEWFRRKPNTFDPIGSSLKSHPIPRVTFVCSWHNYAYQYYYFGKLLYASVINTLADCDPLLSNTVLETDILQPSRILLGIVAYTKSHACQINGSHLAAYGGQYLVKEEERELLINFLTDLNKETGWPCQATCESLHTTWQNQNHLFRNNLSPQPLQTKPNSPSTY</sequence>
<dbReference type="GO" id="GO:0045944">
    <property type="term" value="P:positive regulation of transcription by RNA polymerase II"/>
    <property type="evidence" value="ECO:0007669"/>
    <property type="project" value="TreeGrafter"/>
</dbReference>